<proteinExistence type="inferred from homology"/>
<evidence type="ECO:0008006" key="7">
    <source>
        <dbReference type="Google" id="ProtNLM"/>
    </source>
</evidence>
<comment type="similarity">
    <text evidence="2">Belongs to the PAF1 family.</text>
</comment>
<evidence type="ECO:0000313" key="5">
    <source>
        <dbReference type="EMBL" id="KIN06206.1"/>
    </source>
</evidence>
<evidence type="ECO:0000256" key="2">
    <source>
        <dbReference type="ARBA" id="ARBA00007560"/>
    </source>
</evidence>
<reference evidence="6" key="2">
    <citation type="submission" date="2015-01" db="EMBL/GenBank/DDBJ databases">
        <title>Evolutionary Origins and Diversification of the Mycorrhizal Mutualists.</title>
        <authorList>
            <consortium name="DOE Joint Genome Institute"/>
            <consortium name="Mycorrhizal Genomics Consortium"/>
            <person name="Kohler A."/>
            <person name="Kuo A."/>
            <person name="Nagy L.G."/>
            <person name="Floudas D."/>
            <person name="Copeland A."/>
            <person name="Barry K.W."/>
            <person name="Cichocki N."/>
            <person name="Veneault-Fourrey C."/>
            <person name="LaButti K."/>
            <person name="Lindquist E.A."/>
            <person name="Lipzen A."/>
            <person name="Lundell T."/>
            <person name="Morin E."/>
            <person name="Murat C."/>
            <person name="Riley R."/>
            <person name="Ohm R."/>
            <person name="Sun H."/>
            <person name="Tunlid A."/>
            <person name="Henrissat B."/>
            <person name="Grigoriev I.V."/>
            <person name="Hibbett D.S."/>
            <person name="Martin F."/>
        </authorList>
    </citation>
    <scope>NUCLEOTIDE SEQUENCE [LARGE SCALE GENOMIC DNA]</scope>
    <source>
        <strain evidence="6">Zn</strain>
    </source>
</reference>
<dbReference type="FunCoup" id="A0A0C3HD82">
    <property type="interactions" value="345"/>
</dbReference>
<dbReference type="GO" id="GO:0016593">
    <property type="term" value="C:Cdc73/Paf1 complex"/>
    <property type="evidence" value="ECO:0007669"/>
    <property type="project" value="InterPro"/>
</dbReference>
<keyword evidence="6" id="KW-1185">Reference proteome</keyword>
<evidence type="ECO:0000313" key="6">
    <source>
        <dbReference type="Proteomes" id="UP000054321"/>
    </source>
</evidence>
<sequence>MASSASRAGERMIHQDYIARIRYSNALPPPPNPPKLLDIPNTGLASGQYTTPGFASRLARDQPLNIEADAELGMPLDLVGMPGIFDGDESSIQAPLHAPAPHPHDRALLRPLSTLGKPKFSDSGVSFLRRTEYISSHSTKTRFDPATPRSLTDSPGKKLRRPAANVDKESPQYIKSQAVKSFDIAASNLKEGKSMKHPTNKNLKLEASYPLIPDLDAFPDAGGYITIKFLTNPVPPSSTYDIRLENSLFRPVPPTDEEQAIKDAAKEAYLLDPEHNPAPEDFIEYEFFLAETPEHALRFKRKFDVLDPENNEEELYPSTNASGDKCFRFKKIRPYESASQVGSVSDKYDDELMIALHDGSDGLRQRAAYYYPILQRIAIRPQRTKNIHKHRLGFTDEDRSGRIADFLDVQIEDPTDDVVAAREIFRENPYGSEEQPEEGDGEANGVDSEQRTPEGQDEDRE</sequence>
<feature type="region of interest" description="Disordered" evidence="4">
    <location>
        <begin position="422"/>
        <end position="461"/>
    </location>
</feature>
<evidence type="ECO:0000256" key="4">
    <source>
        <dbReference type="SAM" id="MobiDB-lite"/>
    </source>
</evidence>
<dbReference type="EMBL" id="KN832871">
    <property type="protein sequence ID" value="KIN06206.1"/>
    <property type="molecule type" value="Genomic_DNA"/>
</dbReference>
<dbReference type="InterPro" id="IPR007133">
    <property type="entry name" value="RNA_pol_II-assoc_Paf1"/>
</dbReference>
<protein>
    <recommendedName>
        <fullName evidence="7">Paf1 complex protein</fullName>
    </recommendedName>
</protein>
<dbReference type="Pfam" id="PF03985">
    <property type="entry name" value="Paf1"/>
    <property type="match status" value="1"/>
</dbReference>
<name>A0A0C3HD82_OIDMZ</name>
<dbReference type="PANTHER" id="PTHR23188:SF12">
    <property type="entry name" value="RNA POLYMERASE II-ASSOCIATED FACTOR 1 HOMOLOG"/>
    <property type="match status" value="1"/>
</dbReference>
<dbReference type="GO" id="GO:0000993">
    <property type="term" value="F:RNA polymerase II complex binding"/>
    <property type="evidence" value="ECO:0007669"/>
    <property type="project" value="TreeGrafter"/>
</dbReference>
<reference evidence="5 6" key="1">
    <citation type="submission" date="2014-04" db="EMBL/GenBank/DDBJ databases">
        <authorList>
            <consortium name="DOE Joint Genome Institute"/>
            <person name="Kuo A."/>
            <person name="Martino E."/>
            <person name="Perotto S."/>
            <person name="Kohler A."/>
            <person name="Nagy L.G."/>
            <person name="Floudas D."/>
            <person name="Copeland A."/>
            <person name="Barry K.W."/>
            <person name="Cichocki N."/>
            <person name="Veneault-Fourrey C."/>
            <person name="LaButti K."/>
            <person name="Lindquist E.A."/>
            <person name="Lipzen A."/>
            <person name="Lundell T."/>
            <person name="Morin E."/>
            <person name="Murat C."/>
            <person name="Sun H."/>
            <person name="Tunlid A."/>
            <person name="Henrissat B."/>
            <person name="Grigoriev I.V."/>
            <person name="Hibbett D.S."/>
            <person name="Martin F."/>
            <person name="Nordberg H.P."/>
            <person name="Cantor M.N."/>
            <person name="Hua S.X."/>
        </authorList>
    </citation>
    <scope>NUCLEOTIDE SEQUENCE [LARGE SCALE GENOMIC DNA]</scope>
    <source>
        <strain evidence="5 6">Zn</strain>
    </source>
</reference>
<keyword evidence="3" id="KW-0539">Nucleus</keyword>
<dbReference type="PANTHER" id="PTHR23188">
    <property type="entry name" value="RNA POLYMERASE II-ASSOCIATED FACTOR 1 HOMOLOG"/>
    <property type="match status" value="1"/>
</dbReference>
<feature type="region of interest" description="Disordered" evidence="4">
    <location>
        <begin position="138"/>
        <end position="169"/>
    </location>
</feature>
<dbReference type="Proteomes" id="UP000054321">
    <property type="component" value="Unassembled WGS sequence"/>
</dbReference>
<comment type="subcellular location">
    <subcellularLocation>
        <location evidence="1">Nucleus</location>
    </subcellularLocation>
</comment>
<organism evidence="5 6">
    <name type="scientific">Oidiodendron maius (strain Zn)</name>
    <dbReference type="NCBI Taxonomy" id="913774"/>
    <lineage>
        <taxon>Eukaryota</taxon>
        <taxon>Fungi</taxon>
        <taxon>Dikarya</taxon>
        <taxon>Ascomycota</taxon>
        <taxon>Pezizomycotina</taxon>
        <taxon>Leotiomycetes</taxon>
        <taxon>Leotiomycetes incertae sedis</taxon>
        <taxon>Myxotrichaceae</taxon>
        <taxon>Oidiodendron</taxon>
    </lineage>
</organism>
<evidence type="ECO:0000256" key="1">
    <source>
        <dbReference type="ARBA" id="ARBA00004123"/>
    </source>
</evidence>
<dbReference type="HOGENOM" id="CLU_021991_1_1_1"/>
<dbReference type="OrthoDB" id="10260285at2759"/>
<accession>A0A0C3HD82</accession>
<evidence type="ECO:0000256" key="3">
    <source>
        <dbReference type="ARBA" id="ARBA00023242"/>
    </source>
</evidence>
<dbReference type="InParanoid" id="A0A0C3HD82"/>
<gene>
    <name evidence="5" type="ORF">OIDMADRAFT_155138</name>
</gene>
<dbReference type="GO" id="GO:0006368">
    <property type="term" value="P:transcription elongation by RNA polymerase II"/>
    <property type="evidence" value="ECO:0007669"/>
    <property type="project" value="InterPro"/>
</dbReference>
<dbReference type="STRING" id="913774.A0A0C3HD82"/>
<dbReference type="GO" id="GO:0003682">
    <property type="term" value="F:chromatin binding"/>
    <property type="evidence" value="ECO:0007669"/>
    <property type="project" value="TreeGrafter"/>
</dbReference>
<dbReference type="AlphaFoldDB" id="A0A0C3HD82"/>